<evidence type="ECO:0000313" key="3">
    <source>
        <dbReference type="EMBL" id="MCP9764685.1"/>
    </source>
</evidence>
<feature type="signal peptide" evidence="1">
    <location>
        <begin position="1"/>
        <end position="22"/>
    </location>
</feature>
<protein>
    <recommendedName>
        <fullName evidence="2">Ig-like domain-containing protein</fullName>
    </recommendedName>
</protein>
<keyword evidence="1" id="KW-0732">Signal</keyword>
<accession>A0AAE3H7S7</accession>
<dbReference type="NCBIfam" id="NF045639">
    <property type="entry name" value="GCX_COOH"/>
    <property type="match status" value="1"/>
</dbReference>
<name>A0AAE3H7S7_9BACT</name>
<dbReference type="InterPro" id="IPR044023">
    <property type="entry name" value="Ig_7"/>
</dbReference>
<organism evidence="3 4">
    <name type="scientific">Lacihabitans soyangensis</name>
    <dbReference type="NCBI Taxonomy" id="869394"/>
    <lineage>
        <taxon>Bacteria</taxon>
        <taxon>Pseudomonadati</taxon>
        <taxon>Bacteroidota</taxon>
        <taxon>Cytophagia</taxon>
        <taxon>Cytophagales</taxon>
        <taxon>Leadbetterellaceae</taxon>
        <taxon>Lacihabitans</taxon>
    </lineage>
</organism>
<gene>
    <name evidence="3" type="ORF">EGI31_17235</name>
</gene>
<dbReference type="AlphaFoldDB" id="A0AAE3H7S7"/>
<dbReference type="RefSeq" id="WP_255038377.1">
    <property type="nucleotide sequence ID" value="NZ_RJUF01000175.1"/>
</dbReference>
<feature type="chain" id="PRO_5041908103" description="Ig-like domain-containing protein" evidence="1">
    <location>
        <begin position="23"/>
        <end position="857"/>
    </location>
</feature>
<dbReference type="Proteomes" id="UP001204144">
    <property type="component" value="Unassembled WGS sequence"/>
</dbReference>
<evidence type="ECO:0000259" key="2">
    <source>
        <dbReference type="Pfam" id="PF19081"/>
    </source>
</evidence>
<keyword evidence="4" id="KW-1185">Reference proteome</keyword>
<proteinExistence type="predicted"/>
<reference evidence="3 4" key="1">
    <citation type="submission" date="2018-11" db="EMBL/GenBank/DDBJ databases">
        <title>Novel bacteria species description.</title>
        <authorList>
            <person name="Han J.-H."/>
        </authorList>
    </citation>
    <scope>NUCLEOTIDE SEQUENCE [LARGE SCALE GENOMIC DNA]</scope>
    <source>
        <strain evidence="3 4">KCTC23259</strain>
    </source>
</reference>
<evidence type="ECO:0000256" key="1">
    <source>
        <dbReference type="SAM" id="SignalP"/>
    </source>
</evidence>
<dbReference type="InterPro" id="IPR055015">
    <property type="entry name" value="GCX_COOH"/>
</dbReference>
<evidence type="ECO:0000313" key="4">
    <source>
        <dbReference type="Proteomes" id="UP001204144"/>
    </source>
</evidence>
<dbReference type="EMBL" id="RJUF01000175">
    <property type="protein sequence ID" value="MCP9764685.1"/>
    <property type="molecule type" value="Genomic_DNA"/>
</dbReference>
<dbReference type="Pfam" id="PF19081">
    <property type="entry name" value="Ig_7"/>
    <property type="match status" value="1"/>
</dbReference>
<comment type="caution">
    <text evidence="3">The sequence shown here is derived from an EMBL/GenBank/DDBJ whole genome shotgun (WGS) entry which is preliminary data.</text>
</comment>
<sequence>MKANYTKALTIVSILFFQASFAQQLKIPIKLPPNLVGPGEFLPVDTIYVTGSNGNVASSGIQIIPLGRTQDENYNYLTQEQMIQEVLNSTPQEKYLKAKSGETFNLTFAFKLKAGNYISPYIDTNGGYQYPPTSGDDDQSIQAYAGQEDITNYPNQIYPQLSLSNTTYENGGNTKVVSYTTSLKFNMGRFKSWYVFTFGLWQRDEFYNVPRYNKYRVVIPFVVEGPMITPSQANPVAIKGYIREPAIPQFILHNPPGDMSSVTFQTNQEACRSMSESLTTDETNNGKLDVTLGIAGSAGLFVSVNYEFSVTASLSGGGGSTLMKSSGKQNCVSVLNAISTVPGNARANEGSIYIGYSSYIAYGMFPIIAINTNPTVSVVRDSSVIFGLVPGSATPFYYTKSDILNDISLNRAIMNNMSNTPKMRHQAQSQIKIWEQVLKKDSTNINDPTSPVIEAPFTLGSGQSRTTSVTQSITTTDTYEVSHFLELGAGLSFVVKVGGSGVAGGYEFKTKKTRGASVSNSNNSSTTIAYTLQDNDAGDSFRIKIVKDKSYGTPIFLMDEALTRTSCPYEGGYQRDQPRLEINNSTSPIITVSDVSLGTSGNFRVKVCNSSNEIRDYGFGFIGESIVNDVSITSTAGIGSSPTGTSITKLATITAIPANGCKTTTYDVNISRRNPASPMSYQNIEFVTYAECEPSIKSSIFANINFAGPQPPTGVSASKNEACTGTPVTLTANCPVATTPTWYTVSEGGFPIAIGPSVVVNPTVNTTYYVGCETPDYKRDRVATQLVLVGTPSTVLNLTTDFTTNTLQISNTTITANNKIFSPASVTYKAGNSLTFSPGFEAKSGSNFMARIGGCGN</sequence>
<feature type="domain" description="Ig-like" evidence="2">
    <location>
        <begin position="709"/>
        <end position="773"/>
    </location>
</feature>